<organism evidence="1 2">
    <name type="scientific">Streptomyces plumbiresistens</name>
    <dbReference type="NCBI Taxonomy" id="511811"/>
    <lineage>
        <taxon>Bacteria</taxon>
        <taxon>Bacillati</taxon>
        <taxon>Actinomycetota</taxon>
        <taxon>Actinomycetes</taxon>
        <taxon>Kitasatosporales</taxon>
        <taxon>Streptomycetaceae</taxon>
        <taxon>Streptomyces</taxon>
    </lineage>
</organism>
<keyword evidence="2" id="KW-1185">Reference proteome</keyword>
<dbReference type="EMBL" id="BAAAZX010000006">
    <property type="protein sequence ID" value="GAA3991340.1"/>
    <property type="molecule type" value="Genomic_DNA"/>
</dbReference>
<reference evidence="2" key="1">
    <citation type="journal article" date="2019" name="Int. J. Syst. Evol. Microbiol.">
        <title>The Global Catalogue of Microorganisms (GCM) 10K type strain sequencing project: providing services to taxonomists for standard genome sequencing and annotation.</title>
        <authorList>
            <consortium name="The Broad Institute Genomics Platform"/>
            <consortium name="The Broad Institute Genome Sequencing Center for Infectious Disease"/>
            <person name="Wu L."/>
            <person name="Ma J."/>
        </authorList>
    </citation>
    <scope>NUCLEOTIDE SEQUENCE [LARGE SCALE GENOMIC DNA]</scope>
    <source>
        <strain evidence="2">JCM 16924</strain>
    </source>
</reference>
<gene>
    <name evidence="1" type="ORF">GCM10022232_27300</name>
</gene>
<dbReference type="Pfam" id="PF10041">
    <property type="entry name" value="DUF2277"/>
    <property type="match status" value="1"/>
</dbReference>
<sequence length="98" mass="10247">MAWLVESGGGPAIFPGGGETGGMCRSIKTLRPPVLPEEATEEEIRAAALQYVRKVSGFRAPAAHNQEVFDRAVEVIAEATAELLAGLEVRGSAAQRAG</sequence>
<comment type="caution">
    <text evidence="1">The sequence shown here is derived from an EMBL/GenBank/DDBJ whole genome shotgun (WGS) entry which is preliminary data.</text>
</comment>
<name>A0ABP7R2Q5_9ACTN</name>
<accession>A0ABP7R2Q5</accession>
<evidence type="ECO:0000313" key="2">
    <source>
        <dbReference type="Proteomes" id="UP001500456"/>
    </source>
</evidence>
<dbReference type="InterPro" id="IPR018735">
    <property type="entry name" value="DUF2277"/>
</dbReference>
<proteinExistence type="predicted"/>
<dbReference type="Proteomes" id="UP001500456">
    <property type="component" value="Unassembled WGS sequence"/>
</dbReference>
<evidence type="ECO:0000313" key="1">
    <source>
        <dbReference type="EMBL" id="GAA3991340.1"/>
    </source>
</evidence>
<protein>
    <submittedName>
        <fullName evidence="1">DUF2277 domain-containing protein</fullName>
    </submittedName>
</protein>